<dbReference type="EMBL" id="CP031001">
    <property type="protein sequence ID" value="QHN77903.1"/>
    <property type="molecule type" value="Genomic_DNA"/>
</dbReference>
<sequence>MQFETKKENTEGERDKQRQKRKNRVKGKREEGDPREGSAGGGGRTILADRRCRCVLLLAPPPPSRKLRFLLAVAVEIAKRDGSRVKGGRGLGAAAPSSPLFAFPVAVVQREASRGRCTSQPCLPPPCRRGGSRRVTERERERQGTGAEERKERPTPATAAYAARNPAAAAGVCITGKGFKLGFYSFGFREPLSSLHVYFSSPPPMLVVLNCCTVVVAVQVTGNMAVITGTTIGVTVISIQPIEFRVLIAEFYGCSIQHQGAVSSPELLLLHFLNYLIELRLCLEVVAAAGTVNIDVVTAAVTGVMIAAGARRSRCGFLPPPILDFNKGEFWSFHIAFKAAAAVVGAVRNCG</sequence>
<reference evidence="2 3" key="1">
    <citation type="submission" date="2020-01" db="EMBL/GenBank/DDBJ databases">
        <title>Genome sequence of Arachis hypogaea, cultivar Shitouqi.</title>
        <authorList>
            <person name="Zhuang W."/>
            <person name="Chen H."/>
            <person name="Varshney R."/>
            <person name="Wang D."/>
            <person name="Ming R."/>
        </authorList>
    </citation>
    <scope>NUCLEOTIDE SEQUENCE [LARGE SCALE GENOMIC DNA]</scope>
    <source>
        <tissue evidence="2">Young leaf</tissue>
    </source>
</reference>
<evidence type="ECO:0000313" key="3">
    <source>
        <dbReference type="Proteomes" id="UP000464620"/>
    </source>
</evidence>
<feature type="compositionally biased region" description="Basic and acidic residues" evidence="1">
    <location>
        <begin position="134"/>
        <end position="154"/>
    </location>
</feature>
<name>A0A6B9V956_ARAHY</name>
<dbReference type="Proteomes" id="UP000464620">
    <property type="component" value="Chromosome B09"/>
</dbReference>
<feature type="region of interest" description="Disordered" evidence="1">
    <location>
        <begin position="119"/>
        <end position="158"/>
    </location>
</feature>
<feature type="compositionally biased region" description="Basic and acidic residues" evidence="1">
    <location>
        <begin position="1"/>
        <end position="16"/>
    </location>
</feature>
<accession>A0A6B9V956</accession>
<feature type="region of interest" description="Disordered" evidence="1">
    <location>
        <begin position="1"/>
        <end position="44"/>
    </location>
</feature>
<gene>
    <name evidence="2" type="ORF">DS421_19g656860</name>
</gene>
<dbReference type="AlphaFoldDB" id="A0A6B9V956"/>
<organism evidence="2 3">
    <name type="scientific">Arachis hypogaea</name>
    <name type="common">Peanut</name>
    <dbReference type="NCBI Taxonomy" id="3818"/>
    <lineage>
        <taxon>Eukaryota</taxon>
        <taxon>Viridiplantae</taxon>
        <taxon>Streptophyta</taxon>
        <taxon>Embryophyta</taxon>
        <taxon>Tracheophyta</taxon>
        <taxon>Spermatophyta</taxon>
        <taxon>Magnoliopsida</taxon>
        <taxon>eudicotyledons</taxon>
        <taxon>Gunneridae</taxon>
        <taxon>Pentapetalae</taxon>
        <taxon>rosids</taxon>
        <taxon>fabids</taxon>
        <taxon>Fabales</taxon>
        <taxon>Fabaceae</taxon>
        <taxon>Papilionoideae</taxon>
        <taxon>50 kb inversion clade</taxon>
        <taxon>dalbergioids sensu lato</taxon>
        <taxon>Dalbergieae</taxon>
        <taxon>Pterocarpus clade</taxon>
        <taxon>Arachis</taxon>
    </lineage>
</organism>
<protein>
    <submittedName>
        <fullName evidence="2">Uncharacterized protein</fullName>
    </submittedName>
</protein>
<evidence type="ECO:0000256" key="1">
    <source>
        <dbReference type="SAM" id="MobiDB-lite"/>
    </source>
</evidence>
<proteinExistence type="predicted"/>
<evidence type="ECO:0000313" key="2">
    <source>
        <dbReference type="EMBL" id="QHN77903.1"/>
    </source>
</evidence>
<feature type="compositionally biased region" description="Basic residues" evidence="1">
    <location>
        <begin position="17"/>
        <end position="27"/>
    </location>
</feature>